<sequence length="115" mass="12796">MTDIRSVSSSSSSSSTTSKNVNHAANSNSSAIPDIDNMNNLTTYVNTAFRQMEEKFMAASDQVMNRMNELGRRIDTLETSITDIISHLPTEESNSTTNKIIKSDVFHLCIDKNYL</sequence>
<dbReference type="GO" id="GO:0005829">
    <property type="term" value="C:cytosol"/>
    <property type="evidence" value="ECO:0007669"/>
    <property type="project" value="TreeGrafter"/>
</dbReference>
<proteinExistence type="inferred from homology"/>
<organism evidence="3 4">
    <name type="scientific">Rotaria magnacalcarata</name>
    <dbReference type="NCBI Taxonomy" id="392030"/>
    <lineage>
        <taxon>Eukaryota</taxon>
        <taxon>Metazoa</taxon>
        <taxon>Spiralia</taxon>
        <taxon>Gnathifera</taxon>
        <taxon>Rotifera</taxon>
        <taxon>Eurotatoria</taxon>
        <taxon>Bdelloidea</taxon>
        <taxon>Philodinida</taxon>
        <taxon>Philodinidae</taxon>
        <taxon>Rotaria</taxon>
    </lineage>
</organism>
<evidence type="ECO:0000313" key="3">
    <source>
        <dbReference type="EMBL" id="CAF0957166.1"/>
    </source>
</evidence>
<evidence type="ECO:0000256" key="1">
    <source>
        <dbReference type="ARBA" id="ARBA00006349"/>
    </source>
</evidence>
<feature type="compositionally biased region" description="Low complexity" evidence="2">
    <location>
        <begin position="1"/>
        <end position="31"/>
    </location>
</feature>
<dbReference type="AlphaFoldDB" id="A0A814DHH5"/>
<dbReference type="InterPro" id="IPR009643">
    <property type="entry name" value="HS1-bd"/>
</dbReference>
<dbReference type="Gene3D" id="1.20.5.430">
    <property type="match status" value="1"/>
</dbReference>
<evidence type="ECO:0008006" key="5">
    <source>
        <dbReference type="Google" id="ProtNLM"/>
    </source>
</evidence>
<name>A0A814DHH5_9BILA</name>
<feature type="region of interest" description="Disordered" evidence="2">
    <location>
        <begin position="1"/>
        <end position="37"/>
    </location>
</feature>
<comment type="similarity">
    <text evidence="1">Belongs to the HSBP1 family.</text>
</comment>
<dbReference type="GO" id="GO:0070370">
    <property type="term" value="P:cellular heat acclimation"/>
    <property type="evidence" value="ECO:0007669"/>
    <property type="project" value="TreeGrafter"/>
</dbReference>
<accession>A0A814DHH5</accession>
<evidence type="ECO:0000256" key="2">
    <source>
        <dbReference type="SAM" id="MobiDB-lite"/>
    </source>
</evidence>
<dbReference type="Pfam" id="PF06825">
    <property type="entry name" value="HSBP1"/>
    <property type="match status" value="1"/>
</dbReference>
<dbReference type="GO" id="GO:0005634">
    <property type="term" value="C:nucleus"/>
    <property type="evidence" value="ECO:0007669"/>
    <property type="project" value="TreeGrafter"/>
</dbReference>
<gene>
    <name evidence="3" type="ORF">CJN711_LOCUS235</name>
</gene>
<dbReference type="PANTHER" id="PTHR19424">
    <property type="entry name" value="HEAT SHOCK FACTOR BINDING PROTEIN 1"/>
    <property type="match status" value="1"/>
</dbReference>
<comment type="caution">
    <text evidence="3">The sequence shown here is derived from an EMBL/GenBank/DDBJ whole genome shotgun (WGS) entry which is preliminary data.</text>
</comment>
<dbReference type="PANTHER" id="PTHR19424:SF0">
    <property type="entry name" value="HEAT SHOCK FACTOR BINDING PROTEIN 1"/>
    <property type="match status" value="1"/>
</dbReference>
<dbReference type="EMBL" id="CAJNOV010000020">
    <property type="protein sequence ID" value="CAF0957166.1"/>
    <property type="molecule type" value="Genomic_DNA"/>
</dbReference>
<protein>
    <recommendedName>
        <fullName evidence="5">Heat shock factor binding protein 1</fullName>
    </recommendedName>
</protein>
<dbReference type="GO" id="GO:0003714">
    <property type="term" value="F:transcription corepressor activity"/>
    <property type="evidence" value="ECO:0007669"/>
    <property type="project" value="InterPro"/>
</dbReference>
<reference evidence="3" key="1">
    <citation type="submission" date="2021-02" db="EMBL/GenBank/DDBJ databases">
        <authorList>
            <person name="Nowell W R."/>
        </authorList>
    </citation>
    <scope>NUCLEOTIDE SEQUENCE</scope>
</reference>
<evidence type="ECO:0000313" key="4">
    <source>
        <dbReference type="Proteomes" id="UP000663855"/>
    </source>
</evidence>
<dbReference type="Proteomes" id="UP000663855">
    <property type="component" value="Unassembled WGS sequence"/>
</dbReference>